<organism evidence="2">
    <name type="scientific">Rhodococcus hoagii (strain 103S)</name>
    <name type="common">Rhodococcus equi</name>
    <dbReference type="NCBI Taxonomy" id="685727"/>
    <lineage>
        <taxon>Bacteria</taxon>
        <taxon>Bacillati</taxon>
        <taxon>Actinomycetota</taxon>
        <taxon>Actinomycetes</taxon>
        <taxon>Mycobacteriales</taxon>
        <taxon>Nocardiaceae</taxon>
        <taxon>Prescottella</taxon>
    </lineage>
</organism>
<evidence type="ECO:0000256" key="1">
    <source>
        <dbReference type="SAM" id="MobiDB-lite"/>
    </source>
</evidence>
<dbReference type="KEGG" id="req:REQ_35180"/>
<dbReference type="EMBL" id="FN563149">
    <property type="protein sequence ID" value="CBH49507.1"/>
    <property type="molecule type" value="Genomic_DNA"/>
</dbReference>
<gene>
    <name evidence="2" type="ordered locus">REQ_35180</name>
</gene>
<proteinExistence type="predicted"/>
<name>A0A3S5YAD5_RHOH1</name>
<sequence>MTSDSEPDPSTRRRRAIADSLRQYLSDATSMPPAPTPEPDDSIGWFAPAPGGHKLYGREPWTRMRDVEVGVAGHAVAVSFTWLPDDHPTRSYVVVLHLPDWDEITGSDSLVTTLDLLLDRPDWQTRLHPVGGDVFVVLPHF</sequence>
<reference evidence="2" key="1">
    <citation type="journal article" date="2010" name="PLoS Genet.">
        <title>The genome of a pathogenic rhodococcus: cooptive virulence underpinned by key gene acquisitions.</title>
        <authorList>
            <person name="Letek M."/>
            <person name="Gonzalez P."/>
            <person name="Macarthur I."/>
            <person name="Rodriguez H."/>
            <person name="Freeman T.C."/>
            <person name="Valero-Rello A."/>
            <person name="Blanco M."/>
            <person name="Buckley T."/>
            <person name="Cherevach I."/>
            <person name="Fahey R."/>
            <person name="Hapeshi A."/>
            <person name="Holdstock J."/>
            <person name="Leadon D."/>
            <person name="Navas J."/>
            <person name="Ocampo A."/>
            <person name="Quail M.A."/>
            <person name="Sanders M."/>
            <person name="Scortti M.M."/>
            <person name="Prescott J.F."/>
            <person name="Fogarty U."/>
            <person name="Meijer W.G."/>
            <person name="Parkhill J."/>
            <person name="Bentley S.D."/>
            <person name="Vazquez-Boland J.A."/>
        </authorList>
    </citation>
    <scope>NUCLEOTIDE SEQUENCE [LARGE SCALE GENOMIC DNA]</scope>
    <source>
        <strain evidence="2 3">103S</strain>
    </source>
</reference>
<dbReference type="AlphaFoldDB" id="A0A3S5YAD5"/>
<evidence type="ECO:0000313" key="2">
    <source>
        <dbReference type="EMBL" id="CBH49507.1"/>
    </source>
</evidence>
<feature type="region of interest" description="Disordered" evidence="1">
    <location>
        <begin position="22"/>
        <end position="46"/>
    </location>
</feature>
<dbReference type="RefSeq" id="WP_013416861.1">
    <property type="nucleotide sequence ID" value="NC_014659.1"/>
</dbReference>
<protein>
    <submittedName>
        <fullName evidence="2">Uncharacterized protein</fullName>
    </submittedName>
</protein>
<dbReference type="Proteomes" id="UP001154400">
    <property type="component" value="Chromosome"/>
</dbReference>
<evidence type="ECO:0000313" key="3">
    <source>
        <dbReference type="Proteomes" id="UP000006892"/>
    </source>
</evidence>
<accession>A0A3S5YAD5</accession>